<dbReference type="InterPro" id="IPR044751">
    <property type="entry name" value="Ion_transp-like_CBS"/>
</dbReference>
<feature type="transmembrane region" description="Helical" evidence="11">
    <location>
        <begin position="63"/>
        <end position="86"/>
    </location>
</feature>
<gene>
    <name evidence="14" type="ORF">DXC51_18095</name>
</gene>
<dbReference type="CDD" id="cd04590">
    <property type="entry name" value="CBS_pair_CorC_HlyC_assoc"/>
    <property type="match status" value="1"/>
</dbReference>
<evidence type="ECO:0000256" key="4">
    <source>
        <dbReference type="ARBA" id="ARBA00022737"/>
    </source>
</evidence>
<dbReference type="EMBL" id="QVLV01000013">
    <property type="protein sequence ID" value="RGE57918.1"/>
    <property type="molecule type" value="Genomic_DNA"/>
</dbReference>
<dbReference type="Gene3D" id="3.30.465.10">
    <property type="match status" value="1"/>
</dbReference>
<dbReference type="SUPFAM" id="SSF56176">
    <property type="entry name" value="FAD-binding/transporter-associated domain-like"/>
    <property type="match status" value="1"/>
</dbReference>
<dbReference type="SMART" id="SM01091">
    <property type="entry name" value="CorC_HlyC"/>
    <property type="match status" value="1"/>
</dbReference>
<evidence type="ECO:0000256" key="10">
    <source>
        <dbReference type="SAM" id="MobiDB-lite"/>
    </source>
</evidence>
<evidence type="ECO:0000256" key="2">
    <source>
        <dbReference type="ARBA" id="ARBA00006337"/>
    </source>
</evidence>
<feature type="transmembrane region" description="Helical" evidence="11">
    <location>
        <begin position="155"/>
        <end position="177"/>
    </location>
</feature>
<dbReference type="PROSITE" id="PS51371">
    <property type="entry name" value="CBS"/>
    <property type="match status" value="2"/>
</dbReference>
<proteinExistence type="inferred from homology"/>
<dbReference type="GO" id="GO:0005886">
    <property type="term" value="C:plasma membrane"/>
    <property type="evidence" value="ECO:0007669"/>
    <property type="project" value="TreeGrafter"/>
</dbReference>
<dbReference type="GeneID" id="97988731"/>
<feature type="domain" description="CBS" evidence="12">
    <location>
        <begin position="300"/>
        <end position="357"/>
    </location>
</feature>
<dbReference type="Pfam" id="PF01595">
    <property type="entry name" value="CNNM"/>
    <property type="match status" value="1"/>
</dbReference>
<reference evidence="14" key="1">
    <citation type="submission" date="2018-08" db="EMBL/GenBank/DDBJ databases">
        <title>A genome reference for cultivated species of the human gut microbiota.</title>
        <authorList>
            <person name="Zou Y."/>
            <person name="Xue W."/>
            <person name="Luo G."/>
        </authorList>
    </citation>
    <scope>NUCLEOTIDE SEQUENCE [LARGE SCALE GENOMIC DNA]</scope>
    <source>
        <strain evidence="14">TF05-5AC</strain>
    </source>
</reference>
<feature type="domain" description="CNNM transmembrane" evidence="13">
    <location>
        <begin position="2"/>
        <end position="213"/>
    </location>
</feature>
<dbReference type="SUPFAM" id="SSF54631">
    <property type="entry name" value="CBS-domain pair"/>
    <property type="match status" value="1"/>
</dbReference>
<dbReference type="Proteomes" id="UP000260812">
    <property type="component" value="Unassembled WGS sequence"/>
</dbReference>
<keyword evidence="4" id="KW-0677">Repeat</keyword>
<keyword evidence="3 9" id="KW-0812">Transmembrane</keyword>
<feature type="domain" description="CBS" evidence="12">
    <location>
        <begin position="232"/>
        <end position="294"/>
    </location>
</feature>
<comment type="caution">
    <text evidence="14">The sequence shown here is derived from an EMBL/GenBank/DDBJ whole genome shotgun (WGS) entry which is preliminary data.</text>
</comment>
<accession>A0A3E3I0W2</accession>
<dbReference type="PROSITE" id="PS51846">
    <property type="entry name" value="CNNM"/>
    <property type="match status" value="1"/>
</dbReference>
<keyword evidence="6 8" id="KW-0129">CBS domain</keyword>
<keyword evidence="5 9" id="KW-1133">Transmembrane helix</keyword>
<dbReference type="AlphaFoldDB" id="A0A3E3I0W2"/>
<dbReference type="InterPro" id="IPR046342">
    <property type="entry name" value="CBS_dom_sf"/>
</dbReference>
<evidence type="ECO:0000256" key="3">
    <source>
        <dbReference type="ARBA" id="ARBA00022692"/>
    </source>
</evidence>
<evidence type="ECO:0000259" key="12">
    <source>
        <dbReference type="PROSITE" id="PS51371"/>
    </source>
</evidence>
<dbReference type="InterPro" id="IPR000644">
    <property type="entry name" value="CBS_dom"/>
</dbReference>
<organism evidence="14 15">
    <name type="scientific">Eisenbergiella massiliensis</name>
    <dbReference type="NCBI Taxonomy" id="1720294"/>
    <lineage>
        <taxon>Bacteria</taxon>
        <taxon>Bacillati</taxon>
        <taxon>Bacillota</taxon>
        <taxon>Clostridia</taxon>
        <taxon>Lachnospirales</taxon>
        <taxon>Lachnospiraceae</taxon>
        <taxon>Eisenbergiella</taxon>
    </lineage>
</organism>
<dbReference type="FunFam" id="3.10.580.10:FF:000002">
    <property type="entry name" value="Magnesium/cobalt efflux protein CorC"/>
    <property type="match status" value="1"/>
</dbReference>
<dbReference type="InterPro" id="IPR036318">
    <property type="entry name" value="FAD-bd_PCMH-like_sf"/>
</dbReference>
<evidence type="ECO:0000313" key="15">
    <source>
        <dbReference type="Proteomes" id="UP000260812"/>
    </source>
</evidence>
<dbReference type="Pfam" id="PF00571">
    <property type="entry name" value="CBS"/>
    <property type="match status" value="2"/>
</dbReference>
<keyword evidence="15" id="KW-1185">Reference proteome</keyword>
<dbReference type="GO" id="GO:0050660">
    <property type="term" value="F:flavin adenine dinucleotide binding"/>
    <property type="evidence" value="ECO:0007669"/>
    <property type="project" value="InterPro"/>
</dbReference>
<feature type="compositionally biased region" description="Basic and acidic residues" evidence="10">
    <location>
        <begin position="453"/>
        <end position="480"/>
    </location>
</feature>
<evidence type="ECO:0000313" key="14">
    <source>
        <dbReference type="EMBL" id="RGE57918.1"/>
    </source>
</evidence>
<keyword evidence="7 9" id="KW-0472">Membrane</keyword>
<protein>
    <submittedName>
        <fullName evidence="14">HlyC/CorC family transporter</fullName>
    </submittedName>
</protein>
<dbReference type="PANTHER" id="PTHR22777:SF17">
    <property type="entry name" value="UPF0053 PROTEIN SLL0260"/>
    <property type="match status" value="1"/>
</dbReference>
<comment type="subcellular location">
    <subcellularLocation>
        <location evidence="1">Membrane</location>
        <topology evidence="1">Multi-pass membrane protein</topology>
    </subcellularLocation>
</comment>
<evidence type="ECO:0000256" key="5">
    <source>
        <dbReference type="ARBA" id="ARBA00022989"/>
    </source>
</evidence>
<evidence type="ECO:0000259" key="13">
    <source>
        <dbReference type="PROSITE" id="PS51846"/>
    </source>
</evidence>
<feature type="transmembrane region" description="Helical" evidence="11">
    <location>
        <begin position="107"/>
        <end position="135"/>
    </location>
</feature>
<evidence type="ECO:0000256" key="1">
    <source>
        <dbReference type="ARBA" id="ARBA00004141"/>
    </source>
</evidence>
<dbReference type="InterPro" id="IPR002550">
    <property type="entry name" value="CNNM"/>
</dbReference>
<comment type="similarity">
    <text evidence="2">Belongs to the UPF0053 family.</text>
</comment>
<evidence type="ECO:0000256" key="6">
    <source>
        <dbReference type="ARBA" id="ARBA00023122"/>
    </source>
</evidence>
<evidence type="ECO:0000256" key="11">
    <source>
        <dbReference type="SAM" id="Phobius"/>
    </source>
</evidence>
<dbReference type="InterPro" id="IPR005170">
    <property type="entry name" value="Transptr-assoc_dom"/>
</dbReference>
<dbReference type="InterPro" id="IPR016169">
    <property type="entry name" value="FAD-bd_PCMH_sub2"/>
</dbReference>
<dbReference type="RefSeq" id="WP_102288736.1">
    <property type="nucleotide sequence ID" value="NZ_JBKUNB010000003.1"/>
</dbReference>
<dbReference type="Pfam" id="PF03471">
    <property type="entry name" value="CorC_HlyC"/>
    <property type="match status" value="1"/>
</dbReference>
<feature type="region of interest" description="Disordered" evidence="10">
    <location>
        <begin position="447"/>
        <end position="480"/>
    </location>
</feature>
<evidence type="ECO:0000256" key="8">
    <source>
        <dbReference type="PROSITE-ProRule" id="PRU00703"/>
    </source>
</evidence>
<evidence type="ECO:0000256" key="9">
    <source>
        <dbReference type="PROSITE-ProRule" id="PRU01193"/>
    </source>
</evidence>
<dbReference type="PANTHER" id="PTHR22777">
    <property type="entry name" value="HEMOLYSIN-RELATED"/>
    <property type="match status" value="1"/>
</dbReference>
<evidence type="ECO:0000256" key="7">
    <source>
        <dbReference type="ARBA" id="ARBA00023136"/>
    </source>
</evidence>
<dbReference type="Gene3D" id="3.10.580.10">
    <property type="entry name" value="CBS-domain"/>
    <property type="match status" value="1"/>
</dbReference>
<name>A0A3E3I0W2_9FIRM</name>
<sequence length="480" mass="53901">MDDGGPTASILLFLGLLLLEAYCYGFGAAIHGLNEKEVERKAIEENDKRSLLLSRLVGKPSRYVNTVQLVVTFLNLCMGGMYLRVWSSHIRKMLRALAERQAGLSSFAGGLITAASLVITVILLLYILLVFGTLIPKKLASRSPEKWAYRMIKPVSAVMTIFAPLTGLFSVTAYGILKLFGMHPDEDSIDVTEEEIISMVNEGHEQGVIQASEAEMITNIFEFGDKRAEDIMTNRTNIVAIDCEMTFGDAIQFMLNGRNSRYPVYEENIDHIIGILHMKDALRRQSATDPGMKVRDIPGLLRDARFIPETRKVDSLFKTMQSTKCQMVIVLDEYGQTAGMIAMEDILEEIVGNILDEYDVDESYIREKSKDEYIIEGKTPLEELEELFDISFDESEFETLNGFLIAKLEHIPEPDEQFDIRIDGYDFKVLSVENKMIKTVLVKKLPEESGAACEERPLSGKTEEDRRSSGQDKAGESGNK</sequence>